<name>A0AAV1UJZ2_9STRA</name>
<accession>A0AAV1UJZ2</accession>
<dbReference type="AlphaFoldDB" id="A0AAV1UJZ2"/>
<protein>
    <submittedName>
        <fullName evidence="1">Uncharacterized protein</fullName>
    </submittedName>
</protein>
<dbReference type="Proteomes" id="UP001162060">
    <property type="component" value="Unassembled WGS sequence"/>
</dbReference>
<gene>
    <name evidence="1" type="ORF">PM001_LOCUS19177</name>
</gene>
<dbReference type="EMBL" id="CAKLBY020000197">
    <property type="protein sequence ID" value="CAK7934027.1"/>
    <property type="molecule type" value="Genomic_DNA"/>
</dbReference>
<organism evidence="1 2">
    <name type="scientific">Peronospora matthiolae</name>
    <dbReference type="NCBI Taxonomy" id="2874970"/>
    <lineage>
        <taxon>Eukaryota</taxon>
        <taxon>Sar</taxon>
        <taxon>Stramenopiles</taxon>
        <taxon>Oomycota</taxon>
        <taxon>Peronosporomycetes</taxon>
        <taxon>Peronosporales</taxon>
        <taxon>Peronosporaceae</taxon>
        <taxon>Peronospora</taxon>
    </lineage>
</organism>
<reference evidence="1" key="1">
    <citation type="submission" date="2024-01" db="EMBL/GenBank/DDBJ databases">
        <authorList>
            <person name="Webb A."/>
        </authorList>
    </citation>
    <scope>NUCLEOTIDE SEQUENCE</scope>
    <source>
        <strain evidence="1">Pm1</strain>
    </source>
</reference>
<comment type="caution">
    <text evidence="1">The sequence shown here is derived from an EMBL/GenBank/DDBJ whole genome shotgun (WGS) entry which is preliminary data.</text>
</comment>
<evidence type="ECO:0000313" key="2">
    <source>
        <dbReference type="Proteomes" id="UP001162060"/>
    </source>
</evidence>
<proteinExistence type="predicted"/>
<evidence type="ECO:0000313" key="1">
    <source>
        <dbReference type="EMBL" id="CAK7934027.1"/>
    </source>
</evidence>
<sequence length="58" mass="6278">MLHAFVVNGWSATKEVSTDERSTAAMTEKVATLISIPLERQFLRTSVSSPLGCGRLAL</sequence>